<keyword evidence="2" id="KW-1185">Reference proteome</keyword>
<reference evidence="1 2" key="1">
    <citation type="submission" date="2024-07" db="EMBL/GenBank/DDBJ databases">
        <authorList>
            <person name="Akdeniz Z."/>
        </authorList>
    </citation>
    <scope>NUCLEOTIDE SEQUENCE [LARGE SCALE GENOMIC DNA]</scope>
</reference>
<dbReference type="Proteomes" id="UP001642409">
    <property type="component" value="Unassembled WGS sequence"/>
</dbReference>
<evidence type="ECO:0000313" key="2">
    <source>
        <dbReference type="Proteomes" id="UP001642409"/>
    </source>
</evidence>
<proteinExistence type="predicted"/>
<accession>A0ABP1H9A3</accession>
<sequence>MYVEGENPCQPFKEVTLFLNGNSQTCLMIFQCMIMYQQRKLQVTAQQYIFIFFYFRKLIIVDCTQSEIICFDFISWSERSSCYQQYIVLRFQQLSLWQLKYQNIINFDYCSQTFQPRKPMTIQIC</sequence>
<name>A0ABP1H9A3_9EUKA</name>
<gene>
    <name evidence="1" type="ORF">HINF_LOCUS10823</name>
</gene>
<comment type="caution">
    <text evidence="1">The sequence shown here is derived from an EMBL/GenBank/DDBJ whole genome shotgun (WGS) entry which is preliminary data.</text>
</comment>
<dbReference type="EMBL" id="CAXDID020000023">
    <property type="protein sequence ID" value="CAL5989352.1"/>
    <property type="molecule type" value="Genomic_DNA"/>
</dbReference>
<organism evidence="1 2">
    <name type="scientific">Hexamita inflata</name>
    <dbReference type="NCBI Taxonomy" id="28002"/>
    <lineage>
        <taxon>Eukaryota</taxon>
        <taxon>Metamonada</taxon>
        <taxon>Diplomonadida</taxon>
        <taxon>Hexamitidae</taxon>
        <taxon>Hexamitinae</taxon>
        <taxon>Hexamita</taxon>
    </lineage>
</organism>
<protein>
    <submittedName>
        <fullName evidence="1">Hypothetical_protein</fullName>
    </submittedName>
</protein>
<evidence type="ECO:0000313" key="1">
    <source>
        <dbReference type="EMBL" id="CAL5989352.1"/>
    </source>
</evidence>